<dbReference type="Pfam" id="PF01042">
    <property type="entry name" value="Ribonuc_L-PSP"/>
    <property type="match status" value="1"/>
</dbReference>
<sequence>MKHKILTEKAPQPSGNYSQAIQVENLVFISGQLPIKDNILLLDDHHNACRQCLENISNICIAAGGTINDIVKLNVYYTDVNYSIALDEVITEFFEAPFPARIRLGVTVISKGAKIEIDAIMCKKK</sequence>
<proteinExistence type="inferred from homology"/>
<name>A0A6N4X9W9_9FLAO</name>
<reference evidence="2 3" key="1">
    <citation type="submission" date="2020-01" db="EMBL/GenBank/DDBJ databases">
        <authorList>
            <person name="Rodrigo-Torres L."/>
            <person name="Arahal R. D."/>
            <person name="Lucena T."/>
        </authorList>
    </citation>
    <scope>NUCLEOTIDE SEQUENCE [LARGE SCALE GENOMIC DNA]</scope>
    <source>
        <strain evidence="2 3">CECT 9293</strain>
    </source>
</reference>
<dbReference type="EMBL" id="CACVBR010000022">
    <property type="protein sequence ID" value="CAA7196349.1"/>
    <property type="molecule type" value="Genomic_DNA"/>
</dbReference>
<dbReference type="Gene3D" id="3.30.1330.40">
    <property type="entry name" value="RutC-like"/>
    <property type="match status" value="1"/>
</dbReference>
<gene>
    <name evidence="2" type="primary">tdcF</name>
    <name evidence="2" type="ORF">CHRY9293_02446</name>
</gene>
<dbReference type="PANTHER" id="PTHR11803">
    <property type="entry name" value="2-IMINOBUTANOATE/2-IMINOPROPANOATE DEAMINASE RIDA"/>
    <property type="match status" value="1"/>
</dbReference>
<evidence type="ECO:0000256" key="1">
    <source>
        <dbReference type="ARBA" id="ARBA00010552"/>
    </source>
</evidence>
<dbReference type="NCBIfam" id="TIGR00004">
    <property type="entry name" value="Rid family detoxifying hydrolase"/>
    <property type="match status" value="1"/>
</dbReference>
<dbReference type="InterPro" id="IPR035959">
    <property type="entry name" value="RutC-like_sf"/>
</dbReference>
<dbReference type="RefSeq" id="WP_162033198.1">
    <property type="nucleotide sequence ID" value="NZ_CACVBR010000022.1"/>
</dbReference>
<dbReference type="Proteomes" id="UP000445144">
    <property type="component" value="Unassembled WGS sequence"/>
</dbReference>
<dbReference type="AlphaFoldDB" id="A0A6N4X9W9"/>
<organism evidence="2 3">
    <name type="scientific">Chryseobacterium potabilaquae</name>
    <dbReference type="NCBI Taxonomy" id="2675057"/>
    <lineage>
        <taxon>Bacteria</taxon>
        <taxon>Pseudomonadati</taxon>
        <taxon>Bacteroidota</taxon>
        <taxon>Flavobacteriia</taxon>
        <taxon>Flavobacteriales</taxon>
        <taxon>Weeksellaceae</taxon>
        <taxon>Chryseobacterium group</taxon>
        <taxon>Chryseobacterium</taxon>
    </lineage>
</organism>
<dbReference type="GO" id="GO:0019239">
    <property type="term" value="F:deaminase activity"/>
    <property type="evidence" value="ECO:0007669"/>
    <property type="project" value="TreeGrafter"/>
</dbReference>
<accession>A0A6N4X9W9</accession>
<protein>
    <submittedName>
        <fullName evidence="2">Reactive intermediate deaminase TdcF</fullName>
        <ecNumber evidence="2">3.5.4.-</ecNumber>
    </submittedName>
</protein>
<comment type="similarity">
    <text evidence="1">Belongs to the RutC family.</text>
</comment>
<dbReference type="EC" id="3.5.4.-" evidence="2"/>
<dbReference type="SUPFAM" id="SSF55298">
    <property type="entry name" value="YjgF-like"/>
    <property type="match status" value="1"/>
</dbReference>
<dbReference type="InterPro" id="IPR006056">
    <property type="entry name" value="RidA"/>
</dbReference>
<keyword evidence="3" id="KW-1185">Reference proteome</keyword>
<dbReference type="InterPro" id="IPR006175">
    <property type="entry name" value="YjgF/YER057c/UK114"/>
</dbReference>
<evidence type="ECO:0000313" key="2">
    <source>
        <dbReference type="EMBL" id="CAA7196349.1"/>
    </source>
</evidence>
<evidence type="ECO:0000313" key="3">
    <source>
        <dbReference type="Proteomes" id="UP000445144"/>
    </source>
</evidence>
<dbReference type="CDD" id="cd00448">
    <property type="entry name" value="YjgF_YER057c_UK114_family"/>
    <property type="match status" value="1"/>
</dbReference>
<dbReference type="PANTHER" id="PTHR11803:SF39">
    <property type="entry name" value="2-IMINOBUTANOATE_2-IMINOPROPANOATE DEAMINASE"/>
    <property type="match status" value="1"/>
</dbReference>
<dbReference type="GO" id="GO:0005829">
    <property type="term" value="C:cytosol"/>
    <property type="evidence" value="ECO:0007669"/>
    <property type="project" value="TreeGrafter"/>
</dbReference>
<keyword evidence="2" id="KW-0378">Hydrolase</keyword>